<dbReference type="InterPro" id="IPR043502">
    <property type="entry name" value="DNA/RNA_pol_sf"/>
</dbReference>
<proteinExistence type="predicted"/>
<evidence type="ECO:0008006" key="3">
    <source>
        <dbReference type="Google" id="ProtNLM"/>
    </source>
</evidence>
<evidence type="ECO:0000313" key="2">
    <source>
        <dbReference type="Proteomes" id="UP001159405"/>
    </source>
</evidence>
<dbReference type="PANTHER" id="PTHR33568">
    <property type="entry name" value="DNA POLYMERASE"/>
    <property type="match status" value="1"/>
</dbReference>
<organism evidence="1 2">
    <name type="scientific">Porites lobata</name>
    <dbReference type="NCBI Taxonomy" id="104759"/>
    <lineage>
        <taxon>Eukaryota</taxon>
        <taxon>Metazoa</taxon>
        <taxon>Cnidaria</taxon>
        <taxon>Anthozoa</taxon>
        <taxon>Hexacorallia</taxon>
        <taxon>Scleractinia</taxon>
        <taxon>Fungiina</taxon>
        <taxon>Poritidae</taxon>
        <taxon>Porites</taxon>
    </lineage>
</organism>
<dbReference type="EMBL" id="CALNXK010000108">
    <property type="protein sequence ID" value="CAH3157603.1"/>
    <property type="molecule type" value="Genomic_DNA"/>
</dbReference>
<keyword evidence="2" id="KW-1185">Reference proteome</keyword>
<gene>
    <name evidence="1" type="ORF">PLOB_00002304</name>
</gene>
<accession>A0ABN8Q5C4</accession>
<dbReference type="PANTHER" id="PTHR33568:SF3">
    <property type="entry name" value="DNA-DIRECTED DNA POLYMERASE"/>
    <property type="match status" value="1"/>
</dbReference>
<dbReference type="Proteomes" id="UP001159405">
    <property type="component" value="Unassembled WGS sequence"/>
</dbReference>
<name>A0ABN8Q5C4_9CNID</name>
<sequence>MKMHVKVDEKKNIFIACLTTALARLKLYAELEKLEEQVLYYDTDSVIYSWKQDQPHIPTGVFLGQMTDELQGDTIVDFGSAGPKSYCYLTASGKSECKNKGIKSCYEINQVLNCNSIMNHIQQELTNP</sequence>
<reference evidence="1 2" key="1">
    <citation type="submission" date="2022-05" db="EMBL/GenBank/DDBJ databases">
        <authorList>
            <consortium name="Genoscope - CEA"/>
            <person name="William W."/>
        </authorList>
    </citation>
    <scope>NUCLEOTIDE SEQUENCE [LARGE SCALE GENOMIC DNA]</scope>
</reference>
<protein>
    <recommendedName>
        <fullName evidence="3">DNA-directed DNA polymerase</fullName>
    </recommendedName>
</protein>
<dbReference type="SUPFAM" id="SSF56672">
    <property type="entry name" value="DNA/RNA polymerases"/>
    <property type="match status" value="1"/>
</dbReference>
<dbReference type="InterPro" id="IPR023211">
    <property type="entry name" value="DNA_pol_palm_dom_sf"/>
</dbReference>
<dbReference type="Gene3D" id="3.90.1600.10">
    <property type="entry name" value="Palm domain of DNA polymerase"/>
    <property type="match status" value="1"/>
</dbReference>
<comment type="caution">
    <text evidence="1">The sequence shown here is derived from an EMBL/GenBank/DDBJ whole genome shotgun (WGS) entry which is preliminary data.</text>
</comment>
<evidence type="ECO:0000313" key="1">
    <source>
        <dbReference type="EMBL" id="CAH3157603.1"/>
    </source>
</evidence>